<dbReference type="Proteomes" id="UP000199045">
    <property type="component" value="Unassembled WGS sequence"/>
</dbReference>
<name>A0A1G7VWT4_CHIFI</name>
<dbReference type="PANTHER" id="PTHR43619">
    <property type="entry name" value="S-ADENOSYL-L-METHIONINE-DEPENDENT METHYLTRANSFERASE YKTD-RELATED"/>
    <property type="match status" value="1"/>
</dbReference>
<keyword evidence="3 5" id="KW-0808">Transferase</keyword>
<dbReference type="InterPro" id="IPR011610">
    <property type="entry name" value="SAM_mthyl_Trfase_ML2640-like"/>
</dbReference>
<dbReference type="RefSeq" id="WP_089834961.1">
    <property type="nucleotide sequence ID" value="NZ_FNBN01000005.1"/>
</dbReference>
<dbReference type="OrthoDB" id="9806164at2"/>
<dbReference type="EMBL" id="FNBN01000005">
    <property type="protein sequence ID" value="SDG64028.1"/>
    <property type="molecule type" value="Genomic_DNA"/>
</dbReference>
<evidence type="ECO:0000313" key="5">
    <source>
        <dbReference type="EMBL" id="SDG64028.1"/>
    </source>
</evidence>
<comment type="function">
    <text evidence="4">Exhibits S-adenosyl-L-methionine-dependent methyltransferase activity.</text>
</comment>
<reference evidence="6" key="1">
    <citation type="submission" date="2016-10" db="EMBL/GenBank/DDBJ databases">
        <authorList>
            <person name="Varghese N."/>
            <person name="Submissions S."/>
        </authorList>
    </citation>
    <scope>NUCLEOTIDE SEQUENCE [LARGE SCALE GENOMIC DNA]</scope>
    <source>
        <strain evidence="6">DSM 527</strain>
    </source>
</reference>
<comment type="similarity">
    <text evidence="1 4">Belongs to the UPF0677 family.</text>
</comment>
<dbReference type="SUPFAM" id="SSF53335">
    <property type="entry name" value="S-adenosyl-L-methionine-dependent methyltransferases"/>
    <property type="match status" value="1"/>
</dbReference>
<dbReference type="Gene3D" id="3.40.50.150">
    <property type="entry name" value="Vaccinia Virus protein VP39"/>
    <property type="match status" value="1"/>
</dbReference>
<keyword evidence="2 4" id="KW-0489">Methyltransferase</keyword>
<evidence type="ECO:0000256" key="4">
    <source>
        <dbReference type="RuleBase" id="RU362030"/>
    </source>
</evidence>
<dbReference type="GO" id="GO:0032259">
    <property type="term" value="P:methylation"/>
    <property type="evidence" value="ECO:0007669"/>
    <property type="project" value="UniProtKB-KW"/>
</dbReference>
<accession>A0A1G7VWT4</accession>
<protein>
    <recommendedName>
        <fullName evidence="4">S-adenosyl-L-methionine-dependent methyltransferase</fullName>
        <ecNumber evidence="4">2.1.1.-</ecNumber>
    </recommendedName>
</protein>
<evidence type="ECO:0000313" key="6">
    <source>
        <dbReference type="Proteomes" id="UP000199045"/>
    </source>
</evidence>
<dbReference type="EC" id="2.1.1.-" evidence="4"/>
<dbReference type="AlphaFoldDB" id="A0A1G7VWT4"/>
<dbReference type="STRING" id="104663.SAMN04488121_105317"/>
<dbReference type="PANTHER" id="PTHR43619:SF2">
    <property type="entry name" value="S-ADENOSYL-L-METHIONINE-DEPENDENT METHYLTRANSFERASES SUPERFAMILY PROTEIN"/>
    <property type="match status" value="1"/>
</dbReference>
<dbReference type="Pfam" id="PF04072">
    <property type="entry name" value="LCM"/>
    <property type="match status" value="1"/>
</dbReference>
<evidence type="ECO:0000256" key="1">
    <source>
        <dbReference type="ARBA" id="ARBA00008138"/>
    </source>
</evidence>
<evidence type="ECO:0000256" key="3">
    <source>
        <dbReference type="ARBA" id="ARBA00022679"/>
    </source>
</evidence>
<dbReference type="GO" id="GO:0008168">
    <property type="term" value="F:methyltransferase activity"/>
    <property type="evidence" value="ECO:0007669"/>
    <property type="project" value="UniProtKB-UniRule"/>
</dbReference>
<proteinExistence type="inferred from homology"/>
<sequence>MNLVPAGKAATYLALLRAIESNRPENKRLFYDPFAKLFLPSSLRLVEKLSRVPFLNSFIAWFIDRNWKGALTCCSARTRLVDVMIENTIHDEGVNQVIVFGAGYDSRALRLKLKKRIQFVEIDHPSFQAEKREILDKNRRRNGREAMVNYVPVDFETQELDDVITQVFQQGHYKTMFVWEGVTNNLTAPVAPRAFDYFKRFRPGTIIVFTYVDKEMLEKPEKFTGAVSVTKLLRHNDEFWNFGIDPASIKEFLASYNMELLHNLDTPTFRRMYFGDDAIDMKGYEFYRVAMARVR</sequence>
<dbReference type="InterPro" id="IPR029063">
    <property type="entry name" value="SAM-dependent_MTases_sf"/>
</dbReference>
<keyword evidence="4" id="KW-0949">S-adenosyl-L-methionine</keyword>
<dbReference type="InterPro" id="IPR007213">
    <property type="entry name" value="Ppm1/Ppm2/Tcmp"/>
</dbReference>
<gene>
    <name evidence="5" type="ORF">SAMN04488121_105317</name>
</gene>
<evidence type="ECO:0000256" key="2">
    <source>
        <dbReference type="ARBA" id="ARBA00022603"/>
    </source>
</evidence>
<organism evidence="5 6">
    <name type="scientific">Chitinophaga filiformis</name>
    <name type="common">Myxococcus filiformis</name>
    <name type="synonym">Flexibacter filiformis</name>
    <dbReference type="NCBI Taxonomy" id="104663"/>
    <lineage>
        <taxon>Bacteria</taxon>
        <taxon>Pseudomonadati</taxon>
        <taxon>Bacteroidota</taxon>
        <taxon>Chitinophagia</taxon>
        <taxon>Chitinophagales</taxon>
        <taxon>Chitinophagaceae</taxon>
        <taxon>Chitinophaga</taxon>
    </lineage>
</organism>
<dbReference type="NCBIfam" id="TIGR00027">
    <property type="entry name" value="mthyl_TIGR00027"/>
    <property type="match status" value="1"/>
</dbReference>